<dbReference type="Proteomes" id="UP000265964">
    <property type="component" value="Unassembled WGS sequence"/>
</dbReference>
<evidence type="ECO:0000313" key="2">
    <source>
        <dbReference type="EMBL" id="RIY36832.1"/>
    </source>
</evidence>
<organism evidence="2 3">
    <name type="scientific">Psittacicella gerlachiana</name>
    <dbReference type="NCBI Taxonomy" id="2028574"/>
    <lineage>
        <taxon>Bacteria</taxon>
        <taxon>Pseudomonadati</taxon>
        <taxon>Pseudomonadota</taxon>
        <taxon>Gammaproteobacteria</taxon>
        <taxon>Pasteurellales</taxon>
        <taxon>Psittacicellaceae</taxon>
        <taxon>Psittacicella</taxon>
    </lineage>
</organism>
<keyword evidence="1" id="KW-0812">Transmembrane</keyword>
<feature type="transmembrane region" description="Helical" evidence="1">
    <location>
        <begin position="7"/>
        <end position="25"/>
    </location>
</feature>
<accession>A0A3A1YF99</accession>
<protein>
    <recommendedName>
        <fullName evidence="4">DNA gyrase subunit B</fullName>
    </recommendedName>
</protein>
<proteinExistence type="predicted"/>
<evidence type="ECO:0008006" key="4">
    <source>
        <dbReference type="Google" id="ProtNLM"/>
    </source>
</evidence>
<keyword evidence="1" id="KW-0472">Membrane</keyword>
<name>A0A3A1YF99_9GAMM</name>
<keyword evidence="3" id="KW-1185">Reference proteome</keyword>
<evidence type="ECO:0000256" key="1">
    <source>
        <dbReference type="SAM" id="Phobius"/>
    </source>
</evidence>
<keyword evidence="1" id="KW-1133">Transmembrane helix</keyword>
<dbReference type="EMBL" id="NRJF01000053">
    <property type="protein sequence ID" value="RIY36832.1"/>
    <property type="molecule type" value="Genomic_DNA"/>
</dbReference>
<feature type="transmembrane region" description="Helical" evidence="1">
    <location>
        <begin position="31"/>
        <end position="47"/>
    </location>
</feature>
<reference evidence="2 3" key="1">
    <citation type="submission" date="2017-08" db="EMBL/GenBank/DDBJ databases">
        <title>Reclassification of Bisgaard taxon 37 and 44.</title>
        <authorList>
            <person name="Christensen H."/>
        </authorList>
    </citation>
    <scope>NUCLEOTIDE SEQUENCE [LARGE SCALE GENOMIC DNA]</scope>
    <source>
        <strain evidence="2 3">EEAB3T1</strain>
    </source>
</reference>
<evidence type="ECO:0000313" key="3">
    <source>
        <dbReference type="Proteomes" id="UP000265964"/>
    </source>
</evidence>
<feature type="transmembrane region" description="Helical" evidence="1">
    <location>
        <begin position="54"/>
        <end position="71"/>
    </location>
</feature>
<feature type="transmembrane region" description="Helical" evidence="1">
    <location>
        <begin position="126"/>
        <end position="146"/>
    </location>
</feature>
<gene>
    <name evidence="2" type="ORF">CKF59_02135</name>
</gene>
<dbReference type="AlphaFoldDB" id="A0A3A1YF99"/>
<dbReference type="OrthoDB" id="8537043at2"/>
<sequence length="179" mass="21047">MNVFRKVLNLLLFLTSVCYPIFWFFAPNYKIVLSIILASLWLIKAPLSQGYFRYFAFFLGALLLTLLGGQVLELMTWYPAIVSGFMLIVFTSSLFSSQSFVERLARIQDPNLTPQGVIYTRRVTQVWCGFFILNILVITFCIWQKYWFFWALYSGIISYLLMGLLFLGEWLVRRRILKQ</sequence>
<comment type="caution">
    <text evidence="2">The sequence shown here is derived from an EMBL/GenBank/DDBJ whole genome shotgun (WGS) entry which is preliminary data.</text>
</comment>
<feature type="transmembrane region" description="Helical" evidence="1">
    <location>
        <begin position="152"/>
        <end position="172"/>
    </location>
</feature>
<feature type="transmembrane region" description="Helical" evidence="1">
    <location>
        <begin position="77"/>
        <end position="96"/>
    </location>
</feature>